<evidence type="ECO:0000313" key="3">
    <source>
        <dbReference type="Proteomes" id="UP001249851"/>
    </source>
</evidence>
<dbReference type="Proteomes" id="UP001249851">
    <property type="component" value="Unassembled WGS sequence"/>
</dbReference>
<evidence type="ECO:0000313" key="2">
    <source>
        <dbReference type="EMBL" id="KAK2559417.1"/>
    </source>
</evidence>
<protein>
    <recommendedName>
        <fullName evidence="4">Peptidase aspartic putative domain-containing protein</fullName>
    </recommendedName>
</protein>
<evidence type="ECO:0008006" key="4">
    <source>
        <dbReference type="Google" id="ProtNLM"/>
    </source>
</evidence>
<gene>
    <name evidence="2" type="ORF">P5673_018045</name>
</gene>
<comment type="caution">
    <text evidence="2">The sequence shown here is derived from an EMBL/GenBank/DDBJ whole genome shotgun (WGS) entry which is preliminary data.</text>
</comment>
<reference evidence="2" key="1">
    <citation type="journal article" date="2023" name="G3 (Bethesda)">
        <title>Whole genome assembly and annotation of the endangered Caribbean coral Acropora cervicornis.</title>
        <authorList>
            <person name="Selwyn J.D."/>
            <person name="Vollmer S.V."/>
        </authorList>
    </citation>
    <scope>NUCLEOTIDE SEQUENCE</scope>
    <source>
        <strain evidence="2">K2</strain>
    </source>
</reference>
<feature type="region of interest" description="Disordered" evidence="1">
    <location>
        <begin position="93"/>
        <end position="116"/>
    </location>
</feature>
<evidence type="ECO:0000256" key="1">
    <source>
        <dbReference type="SAM" id="MobiDB-lite"/>
    </source>
</evidence>
<feature type="compositionally biased region" description="Polar residues" evidence="1">
    <location>
        <begin position="96"/>
        <end position="113"/>
    </location>
</feature>
<organism evidence="2 3">
    <name type="scientific">Acropora cervicornis</name>
    <name type="common">Staghorn coral</name>
    <dbReference type="NCBI Taxonomy" id="6130"/>
    <lineage>
        <taxon>Eukaryota</taxon>
        <taxon>Metazoa</taxon>
        <taxon>Cnidaria</taxon>
        <taxon>Anthozoa</taxon>
        <taxon>Hexacorallia</taxon>
        <taxon>Scleractinia</taxon>
        <taxon>Astrocoeniina</taxon>
        <taxon>Acroporidae</taxon>
        <taxon>Acropora</taxon>
    </lineage>
</organism>
<proteinExistence type="predicted"/>
<reference evidence="2" key="2">
    <citation type="journal article" date="2023" name="Science">
        <title>Genomic signatures of disease resistance in endangered staghorn corals.</title>
        <authorList>
            <person name="Vollmer S.V."/>
            <person name="Selwyn J.D."/>
            <person name="Despard B.A."/>
            <person name="Roesel C.L."/>
        </authorList>
    </citation>
    <scope>NUCLEOTIDE SEQUENCE</scope>
    <source>
        <strain evidence="2">K2</strain>
    </source>
</reference>
<dbReference type="AlphaFoldDB" id="A0AAD9QDS7"/>
<dbReference type="EMBL" id="JARQWQ010000040">
    <property type="protein sequence ID" value="KAK2559417.1"/>
    <property type="molecule type" value="Genomic_DNA"/>
</dbReference>
<name>A0AAD9QDS7_ACRCE</name>
<sequence length="296" mass="33512">MEGLVKVAAVTVDNDLKRLRLLYDRVEAHVRALQALRIHCESYGKFLVPLLMEKLPSNMRLIISRAIDQPEWDLDVPLKAFDSEIEARERCEPIGTNPSESFTPNRPFSSQANKGKDVPTGATLTNQSEHPISCTFCKQKIQSRGSSLMVSDRGERRSYENKSSTTVYVESNTSILLQTAIAPVSVVPQWHLVVNMRILFDSGSQRSYLSERAKAKLNLLPKRKEKLLIKTRKDGDPLLEQVKKFWDIESIGVSPHEGTVHDKFLDTIRACDGRYEVSLPWKEQHALLPDNYALAV</sequence>
<keyword evidence="3" id="KW-1185">Reference proteome</keyword>
<accession>A0AAD9QDS7</accession>